<dbReference type="PATRIC" id="fig|1469144.10.peg.3787"/>
<organism evidence="1 4">
    <name type="scientific">Carbonactinospora thermoautotrophica</name>
    <dbReference type="NCBI Taxonomy" id="1469144"/>
    <lineage>
        <taxon>Bacteria</taxon>
        <taxon>Bacillati</taxon>
        <taxon>Actinomycetota</taxon>
        <taxon>Actinomycetes</taxon>
        <taxon>Kitasatosporales</taxon>
        <taxon>Carbonactinosporaceae</taxon>
        <taxon>Carbonactinospora</taxon>
    </lineage>
</organism>
<accession>A0A132MX63</accession>
<dbReference type="Proteomes" id="UP000070188">
    <property type="component" value="Unassembled WGS sequence"/>
</dbReference>
<evidence type="ECO:0000313" key="3">
    <source>
        <dbReference type="EMBL" id="KWX08983.1"/>
    </source>
</evidence>
<name>A0A132MX63_9ACTN</name>
<dbReference type="AlphaFoldDB" id="A0A132MX63"/>
<dbReference type="RefSeq" id="WP_066889516.1">
    <property type="nucleotide sequence ID" value="NZ_JYIJ01000017.1"/>
</dbReference>
<keyword evidence="4" id="KW-1185">Reference proteome</keyword>
<evidence type="ECO:0000313" key="2">
    <source>
        <dbReference type="EMBL" id="KWX03597.1"/>
    </source>
</evidence>
<dbReference type="OrthoDB" id="4244471at2"/>
<reference evidence="2 6" key="2">
    <citation type="submission" date="2015-02" db="EMBL/GenBank/DDBJ databases">
        <title>Physiological reanalysis, assessment of diazotrophy, and genome sequences of multiple isolates of Streptomyces thermoautotrophicus.</title>
        <authorList>
            <person name="MacKellar D.C."/>
            <person name="Lieber L."/>
            <person name="Norman J."/>
            <person name="Bolger A."/>
            <person name="Tobin C."/>
            <person name="Murray J.W."/>
            <person name="Prell J."/>
        </authorList>
    </citation>
    <scope>NUCLEOTIDE SEQUENCE [LARGE SCALE GENOMIC DNA]</scope>
    <source>
        <strain evidence="2 6">UBT1</strain>
    </source>
</reference>
<reference evidence="1" key="4">
    <citation type="submission" date="2015-04" db="EMBL/GenBank/DDBJ databases">
        <title>Physiological reanalysis, assessment of diazotrophy, and genome sequences of multiple isolates of Streptomyces thermoautotrophicus.</title>
        <authorList>
            <person name="MacKellar D.C."/>
            <person name="Lieber L."/>
            <person name="Norman J."/>
            <person name="Bolger A."/>
            <person name="Tobin C."/>
            <person name="Murray J.W."/>
            <person name="Woodward J."/>
            <person name="Friesen M."/>
            <person name="Prell J."/>
        </authorList>
    </citation>
    <scope>NUCLEOTIDE SEQUENCE [LARGE SCALE GENOMIC DNA]</scope>
    <source>
        <strain evidence="1">H1</strain>
    </source>
</reference>
<evidence type="ECO:0000313" key="6">
    <source>
        <dbReference type="Proteomes" id="UP000070659"/>
    </source>
</evidence>
<gene>
    <name evidence="1" type="ORF">LI90_3528</name>
    <name evidence="2" type="ORF">TH66_12175</name>
    <name evidence="3" type="ORF">TR74_12350</name>
</gene>
<dbReference type="EMBL" id="JYIK01000909">
    <property type="protein sequence ID" value="KWX08983.1"/>
    <property type="molecule type" value="Genomic_DNA"/>
</dbReference>
<dbReference type="SUPFAM" id="SSF140453">
    <property type="entry name" value="EsxAB dimer-like"/>
    <property type="match status" value="1"/>
</dbReference>
<evidence type="ECO:0000313" key="5">
    <source>
        <dbReference type="Proteomes" id="UP000070598"/>
    </source>
</evidence>
<comment type="caution">
    <text evidence="1">The sequence shown here is derived from an EMBL/GenBank/DDBJ whole genome shotgun (WGS) entry which is preliminary data.</text>
</comment>
<dbReference type="InterPro" id="IPR036689">
    <property type="entry name" value="ESAT-6-like_sf"/>
</dbReference>
<dbReference type="Proteomes" id="UP000070659">
    <property type="component" value="Unassembled WGS sequence"/>
</dbReference>
<dbReference type="EMBL" id="JYIJ01000017">
    <property type="protein sequence ID" value="KWX03597.1"/>
    <property type="molecule type" value="Genomic_DNA"/>
</dbReference>
<dbReference type="STRING" id="1469144.LI90_3528"/>
<dbReference type="EMBL" id="LAXD01000001">
    <property type="protein sequence ID" value="KWX02485.1"/>
    <property type="molecule type" value="Genomic_DNA"/>
</dbReference>
<dbReference type="Proteomes" id="UP000070598">
    <property type="component" value="Unassembled WGS sequence"/>
</dbReference>
<evidence type="ECO:0000313" key="4">
    <source>
        <dbReference type="Proteomes" id="UP000070188"/>
    </source>
</evidence>
<sequence length="105" mass="11543">MTDGFYSDPAAIKRLGNSFAQKADELESRISTFLSRADEIEDGFGVLTESEEALQAYRETLNEMVEGLRLLRSHLSEVGSALSTNTANNYTASEESVTKLFRGDA</sequence>
<proteinExistence type="predicted"/>
<protein>
    <submittedName>
        <fullName evidence="1">Uncharacterized protein</fullName>
    </submittedName>
</protein>
<evidence type="ECO:0000313" key="1">
    <source>
        <dbReference type="EMBL" id="KWX02485.1"/>
    </source>
</evidence>
<reference evidence="4" key="3">
    <citation type="submission" date="2015-04" db="EMBL/GenBank/DDBJ databases">
        <title>Physiological reanalysis, assessment of diazotrophy, and genome sequences of multiple isolates of Streptomyces thermoautotrophicus.</title>
        <authorList>
            <person name="MacKellar D.C."/>
            <person name="Lieber L."/>
            <person name="Norman J."/>
            <person name="Bolger A."/>
            <person name="Tobin C."/>
            <person name="Murray J.W."/>
            <person name="Chang R."/>
            <person name="Ford T."/>
            <person name="Nguyen P.Q."/>
            <person name="Woodward J."/>
            <person name="Permingeat H."/>
            <person name="Joshi N.S."/>
            <person name="Silver P.A."/>
            <person name="Usadel B."/>
            <person name="Rutherford A.W."/>
            <person name="Friesen M."/>
            <person name="Prell J."/>
        </authorList>
    </citation>
    <scope>NUCLEOTIDE SEQUENCE [LARGE SCALE GENOMIC DNA]</scope>
    <source>
        <strain evidence="4">H1</strain>
    </source>
</reference>
<reference evidence="5" key="1">
    <citation type="submission" date="2015-02" db="EMBL/GenBank/DDBJ databases">
        <title>Physiological reanalysis, assessment of diazotrophy, and genome sequences of multiple isolates of Streptomyces thermoautotrophicus.</title>
        <authorList>
            <person name="MacKellar D.C."/>
            <person name="Lieber L."/>
            <person name="Norman J."/>
            <person name="Bolger A."/>
            <person name="Tobin C."/>
            <person name="Murray J.W."/>
            <person name="Friesen M."/>
            <person name="Prell J."/>
        </authorList>
    </citation>
    <scope>NUCLEOTIDE SEQUENCE [LARGE SCALE GENOMIC DNA]</scope>
    <source>
        <strain evidence="5">UBT1</strain>
    </source>
</reference>
<dbReference type="Gene3D" id="1.10.287.1060">
    <property type="entry name" value="ESAT-6-like"/>
    <property type="match status" value="1"/>
</dbReference>